<name>A0A482WW38_LAOST</name>
<keyword evidence="6" id="KW-1133">Transmembrane helix</keyword>
<gene>
    <name evidence="8" type="ORF">LSTR_LSTR010456</name>
</gene>
<keyword evidence="2 6" id="KW-0472">Membrane</keyword>
<dbReference type="SMART" id="SM00409">
    <property type="entry name" value="IG"/>
    <property type="match status" value="4"/>
</dbReference>
<evidence type="ECO:0000256" key="2">
    <source>
        <dbReference type="ARBA" id="ARBA00023136"/>
    </source>
</evidence>
<keyword evidence="3" id="KW-1015">Disulfide bond</keyword>
<feature type="domain" description="Ig-like" evidence="7">
    <location>
        <begin position="248"/>
        <end position="327"/>
    </location>
</feature>
<dbReference type="SMART" id="SM00408">
    <property type="entry name" value="IGc2"/>
    <property type="match status" value="3"/>
</dbReference>
<dbReference type="OrthoDB" id="10039395at2759"/>
<dbReference type="EMBL" id="QKKF02024659">
    <property type="protein sequence ID" value="RZF37361.1"/>
    <property type="molecule type" value="Genomic_DNA"/>
</dbReference>
<keyword evidence="9" id="KW-1185">Reference proteome</keyword>
<dbReference type="InterPro" id="IPR013098">
    <property type="entry name" value="Ig_I-set"/>
</dbReference>
<evidence type="ECO:0000256" key="1">
    <source>
        <dbReference type="ARBA" id="ARBA00004479"/>
    </source>
</evidence>
<keyword evidence="6" id="KW-0812">Transmembrane</keyword>
<comment type="subcellular location">
    <subcellularLocation>
        <location evidence="1">Membrane</location>
        <topology evidence="1">Single-pass type I membrane protein</topology>
    </subcellularLocation>
</comment>
<protein>
    <recommendedName>
        <fullName evidence="7">Ig-like domain-containing protein</fullName>
    </recommendedName>
</protein>
<evidence type="ECO:0000313" key="9">
    <source>
        <dbReference type="Proteomes" id="UP000291343"/>
    </source>
</evidence>
<dbReference type="Gene3D" id="2.60.40.10">
    <property type="entry name" value="Immunoglobulins"/>
    <property type="match status" value="5"/>
</dbReference>
<dbReference type="Pfam" id="PF08205">
    <property type="entry name" value="C2-set_2"/>
    <property type="match status" value="1"/>
</dbReference>
<feature type="transmembrane region" description="Helical" evidence="6">
    <location>
        <begin position="551"/>
        <end position="573"/>
    </location>
</feature>
<dbReference type="PANTHER" id="PTHR11640">
    <property type="entry name" value="NEPHRIN"/>
    <property type="match status" value="1"/>
</dbReference>
<dbReference type="InterPro" id="IPR007110">
    <property type="entry name" value="Ig-like_dom"/>
</dbReference>
<evidence type="ECO:0000256" key="5">
    <source>
        <dbReference type="ARBA" id="ARBA00023319"/>
    </source>
</evidence>
<feature type="domain" description="Ig-like" evidence="7">
    <location>
        <begin position="138"/>
        <end position="237"/>
    </location>
</feature>
<dbReference type="InterPro" id="IPR051275">
    <property type="entry name" value="Cell_adhesion_signaling"/>
</dbReference>
<dbReference type="PANTHER" id="PTHR11640:SF154">
    <property type="entry name" value="IRREGULAR CHIASM C-ROUGHEST PROTEIN-LIKE PROTEIN"/>
    <property type="match status" value="1"/>
</dbReference>
<evidence type="ECO:0000259" key="7">
    <source>
        <dbReference type="PROSITE" id="PS50835"/>
    </source>
</evidence>
<keyword evidence="4" id="KW-0325">Glycoprotein</keyword>
<dbReference type="GO" id="GO:0050839">
    <property type="term" value="F:cell adhesion molecule binding"/>
    <property type="evidence" value="ECO:0007669"/>
    <property type="project" value="TreeGrafter"/>
</dbReference>
<proteinExistence type="predicted"/>
<dbReference type="InterPro" id="IPR013162">
    <property type="entry name" value="CD80_C2-set"/>
</dbReference>
<dbReference type="PROSITE" id="PS50835">
    <property type="entry name" value="IG_LIKE"/>
    <property type="match status" value="4"/>
</dbReference>
<dbReference type="Pfam" id="PF13927">
    <property type="entry name" value="Ig_3"/>
    <property type="match status" value="2"/>
</dbReference>
<dbReference type="AlphaFoldDB" id="A0A482WW38"/>
<dbReference type="InterPro" id="IPR003599">
    <property type="entry name" value="Ig_sub"/>
</dbReference>
<dbReference type="CDD" id="cd00096">
    <property type="entry name" value="Ig"/>
    <property type="match status" value="1"/>
</dbReference>
<evidence type="ECO:0000256" key="4">
    <source>
        <dbReference type="ARBA" id="ARBA00023180"/>
    </source>
</evidence>
<feature type="domain" description="Ig-like" evidence="7">
    <location>
        <begin position="31"/>
        <end position="123"/>
    </location>
</feature>
<dbReference type="InterPro" id="IPR003598">
    <property type="entry name" value="Ig_sub2"/>
</dbReference>
<dbReference type="SUPFAM" id="SSF48726">
    <property type="entry name" value="Immunoglobulin"/>
    <property type="match status" value="5"/>
</dbReference>
<sequence length="663" mass="73274">MDSKRRNRHLDYSVVFLGICLLADKGVICLQKFEKQPTYSEVNPGDDIKLDCKILDKKGTCSWQKDNKPVGIYARKYEWASGKAGEREGECSLWVRAATLEFDDGEWECQVTASDFTTQDALTSTPVRLVVRVAPQRPRIEHRGAQVLPAHNVTVRAGVLSHIKCLSRYGNPPPLIKWILDDKDVTSSSNQTNSPETDNPRTWLAVSVLNLTLAKDRNGRSLQCIALHESYTSRSMTVDARIDVTYPPEVRLLGAPSGDVEEGQEVRMRCATDANPLAAVAWRRLGQAEVSSLDEKLHFVPITRNHSGNYTCQAKNSLGASQPIPVRLDVKFPPVIKSVGLDRLTTAMLYTQVSVLCEADGNPPPSYRWLQAISSNTSSAGGGGSEEGRWLVRSSDSLMLLRNVTYQHQGEYVCQVTNVIGGKKRQAQSHSLTIQVVGGPQVVRDEAEDVVVVRGADATLRMVVCADPRPHSAAWEWEGLQLKAGEDRGKYQAEELKQVTKTEDCYEARLFVKGAEPSDSSSYFLVAKNEKGTDRHWVKLVVHEPISLPTLIGIVCGSLFAFLLCVLCAIYCVRREKCRARSKDDYKPTDLESDRSDLESMIGRKTLSYETAAAAGAMQRNGRPQDGGPNTLLYCSSPSRMSAPPHIIMDIGKNSHTHMNTSA</sequence>
<dbReference type="Proteomes" id="UP000291343">
    <property type="component" value="Unassembled WGS sequence"/>
</dbReference>
<dbReference type="InterPro" id="IPR036179">
    <property type="entry name" value="Ig-like_dom_sf"/>
</dbReference>
<evidence type="ECO:0000256" key="6">
    <source>
        <dbReference type="SAM" id="Phobius"/>
    </source>
</evidence>
<dbReference type="GO" id="GO:0005911">
    <property type="term" value="C:cell-cell junction"/>
    <property type="evidence" value="ECO:0007669"/>
    <property type="project" value="TreeGrafter"/>
</dbReference>
<dbReference type="GO" id="GO:0098609">
    <property type="term" value="P:cell-cell adhesion"/>
    <property type="evidence" value="ECO:0007669"/>
    <property type="project" value="TreeGrafter"/>
</dbReference>
<evidence type="ECO:0000256" key="3">
    <source>
        <dbReference type="ARBA" id="ARBA00023157"/>
    </source>
</evidence>
<keyword evidence="5" id="KW-0393">Immunoglobulin domain</keyword>
<dbReference type="GO" id="GO:0005886">
    <property type="term" value="C:plasma membrane"/>
    <property type="evidence" value="ECO:0007669"/>
    <property type="project" value="TreeGrafter"/>
</dbReference>
<dbReference type="InParanoid" id="A0A482WW38"/>
<dbReference type="Pfam" id="PF07679">
    <property type="entry name" value="I-set"/>
    <property type="match status" value="1"/>
</dbReference>
<evidence type="ECO:0000313" key="8">
    <source>
        <dbReference type="EMBL" id="RZF37361.1"/>
    </source>
</evidence>
<comment type="caution">
    <text evidence="8">The sequence shown here is derived from an EMBL/GenBank/DDBJ whole genome shotgun (WGS) entry which is preliminary data.</text>
</comment>
<accession>A0A482WW38</accession>
<organism evidence="8 9">
    <name type="scientific">Laodelphax striatellus</name>
    <name type="common">Small brown planthopper</name>
    <name type="synonym">Delphax striatella</name>
    <dbReference type="NCBI Taxonomy" id="195883"/>
    <lineage>
        <taxon>Eukaryota</taxon>
        <taxon>Metazoa</taxon>
        <taxon>Ecdysozoa</taxon>
        <taxon>Arthropoda</taxon>
        <taxon>Hexapoda</taxon>
        <taxon>Insecta</taxon>
        <taxon>Pterygota</taxon>
        <taxon>Neoptera</taxon>
        <taxon>Paraneoptera</taxon>
        <taxon>Hemiptera</taxon>
        <taxon>Auchenorrhyncha</taxon>
        <taxon>Fulgoroidea</taxon>
        <taxon>Delphacidae</taxon>
        <taxon>Criomorphinae</taxon>
        <taxon>Laodelphax</taxon>
    </lineage>
</organism>
<feature type="domain" description="Ig-like" evidence="7">
    <location>
        <begin position="333"/>
        <end position="433"/>
    </location>
</feature>
<dbReference type="InterPro" id="IPR013783">
    <property type="entry name" value="Ig-like_fold"/>
</dbReference>
<reference evidence="8 9" key="1">
    <citation type="journal article" date="2017" name="Gigascience">
        <title>Genome sequence of the small brown planthopper, Laodelphax striatellus.</title>
        <authorList>
            <person name="Zhu J."/>
            <person name="Jiang F."/>
            <person name="Wang X."/>
            <person name="Yang P."/>
            <person name="Bao Y."/>
            <person name="Zhao W."/>
            <person name="Wang W."/>
            <person name="Lu H."/>
            <person name="Wang Q."/>
            <person name="Cui N."/>
            <person name="Li J."/>
            <person name="Chen X."/>
            <person name="Luo L."/>
            <person name="Yu J."/>
            <person name="Kang L."/>
            <person name="Cui F."/>
        </authorList>
    </citation>
    <scope>NUCLEOTIDE SEQUENCE [LARGE SCALE GENOMIC DNA]</scope>
    <source>
        <strain evidence="8">Lst14</strain>
    </source>
</reference>